<dbReference type="Pfam" id="PF00400">
    <property type="entry name" value="WD40"/>
    <property type="match status" value="2"/>
</dbReference>
<dbReference type="PROSITE" id="PS00678">
    <property type="entry name" value="WD_REPEATS_1"/>
    <property type="match status" value="1"/>
</dbReference>
<dbReference type="OrthoDB" id="538223at2759"/>
<feature type="compositionally biased region" description="Polar residues" evidence="5">
    <location>
        <begin position="1"/>
        <end position="12"/>
    </location>
</feature>
<evidence type="ECO:0000256" key="2">
    <source>
        <dbReference type="ARBA" id="ARBA00022737"/>
    </source>
</evidence>
<keyword evidence="7" id="KW-1185">Reference proteome</keyword>
<accession>A0A8K0F2J9</accession>
<dbReference type="Proteomes" id="UP000799049">
    <property type="component" value="Unassembled WGS sequence"/>
</dbReference>
<evidence type="ECO:0000313" key="7">
    <source>
        <dbReference type="Proteomes" id="UP000799049"/>
    </source>
</evidence>
<reference evidence="6" key="1">
    <citation type="submission" date="2019-09" db="EMBL/GenBank/DDBJ databases">
        <title>The Mitochondrial Proteome of the Jakobid, Andalucia godoyi, a Protist With the Most Gene-Rich and Bacteria-Like Mitochondrial Genome.</title>
        <authorList>
            <person name="Gray M.W."/>
            <person name="Burger G."/>
            <person name="Derelle R."/>
            <person name="Klimes V."/>
            <person name="Leger M."/>
            <person name="Sarrasin M."/>
            <person name="Vlcek C."/>
            <person name="Roger A.J."/>
            <person name="Elias M."/>
            <person name="Lang B.F."/>
        </authorList>
    </citation>
    <scope>NUCLEOTIDE SEQUENCE</scope>
    <source>
        <strain evidence="6">And28</strain>
    </source>
</reference>
<evidence type="ECO:0000313" key="6">
    <source>
        <dbReference type="EMBL" id="KAF0852360.1"/>
    </source>
</evidence>
<dbReference type="InterPro" id="IPR036322">
    <property type="entry name" value="WD40_repeat_dom_sf"/>
</dbReference>
<feature type="compositionally biased region" description="Low complexity" evidence="5">
    <location>
        <begin position="764"/>
        <end position="777"/>
    </location>
</feature>
<dbReference type="SMART" id="SM00320">
    <property type="entry name" value="WD40"/>
    <property type="match status" value="7"/>
</dbReference>
<dbReference type="Gene3D" id="2.130.10.10">
    <property type="entry name" value="YVTN repeat-like/Quinoprotein amine dehydrogenase"/>
    <property type="match status" value="2"/>
</dbReference>
<dbReference type="SUPFAM" id="SSF50978">
    <property type="entry name" value="WD40 repeat-like"/>
    <property type="match status" value="1"/>
</dbReference>
<dbReference type="PROSITE" id="PS50294">
    <property type="entry name" value="WD_REPEATS_REGION"/>
    <property type="match status" value="2"/>
</dbReference>
<feature type="compositionally biased region" description="Low complexity" evidence="5">
    <location>
        <begin position="20"/>
        <end position="58"/>
    </location>
</feature>
<dbReference type="InterPro" id="IPR015943">
    <property type="entry name" value="WD40/YVTN_repeat-like_dom_sf"/>
</dbReference>
<evidence type="ECO:0000256" key="1">
    <source>
        <dbReference type="ARBA" id="ARBA00022574"/>
    </source>
</evidence>
<feature type="compositionally biased region" description="Basic residues" evidence="5">
    <location>
        <begin position="67"/>
        <end position="77"/>
    </location>
</feature>
<feature type="repeat" description="WD" evidence="3">
    <location>
        <begin position="239"/>
        <end position="280"/>
    </location>
</feature>
<feature type="region of interest" description="Disordered" evidence="5">
    <location>
        <begin position="1"/>
        <end position="80"/>
    </location>
</feature>
<keyword evidence="1 3" id="KW-0853">WD repeat</keyword>
<feature type="repeat" description="WD" evidence="3">
    <location>
        <begin position="281"/>
        <end position="323"/>
    </location>
</feature>
<keyword evidence="4" id="KW-0175">Coiled coil</keyword>
<protein>
    <submittedName>
        <fullName evidence="6">Mitochondrial N-terminal WD40 domain-containing protein</fullName>
    </submittedName>
</protein>
<feature type="region of interest" description="Disordered" evidence="5">
    <location>
        <begin position="756"/>
        <end position="797"/>
    </location>
</feature>
<dbReference type="InterPro" id="IPR001680">
    <property type="entry name" value="WD40_rpt"/>
</dbReference>
<sequence length="1622" mass="175157">MMRSSTTSSTAVKRTPPRLPLSSTVSSASNTTNTTPAASPPVSARGKPMATATTTASGSGAGSGAGGHHHHPHHQHRRVDTLYMEKSPGTASSSTAASSGAAAVSESGILLAAVEALSDGVRCMCRTKNQIWAGGRKGQITIHNTETTSLIVKKQVSTLDAVLALLALPDAFEQVWAGYSSGSIGVWSTANYDPVALINAAHQGGVLTLCFVKNAVWTGGADFTIRCFDPVSRAPVMHLQHHKNWVRCICFAEEEGMVWTGSDDRSIAVWGADTYDLIAELKGHSDGVSVLCYGGKGSSHVWSGSGDKSIRVWNTKTFKTVREHRTHSQRIQAIVLAGSEIWSAGADRNVSIFAQQDTHMKKMLTKEHDGWVGGLAYVNERVWSGGADSVMRIWSADGTRQTIVPSSQPPPIEFTPVKSPTHRDAAAARQQVLSSVQTQTSSLSSPVSSDSKAKATAEWIEERTAFEKQIEALKKETAKTKEENERLRNREFEDLESVSNYQSSIENLESEVGQLRKELKQVKQSKSSILMQFSALRERILKVASESGMDIVGSEDDTEKIVRDLGGNFACMRSVFRILTESALIFSPGKDYPTSITEAEFHEIVCSLTRKAVSRIAHYQKLVRPFVPVRDYETTSQTSFVGLEGSVAHMSSDSGTYEEEFGPDRISVDSAANSHVENAERLADAYHELSKHRETLREMCSLLDESRMKFGLVNAESGNDSEFLADVEERCEDAIELRSRILGAYRHLDSSLSAKMSHMSPRRSSNSAASFASAHLSPRPSTTTGHGISSEHPDDTSDLLSSVEKLVDEALAEELESSDEGFDVARKVSYVISRLQARDAMLQEVNESLSAWLLFAAPHVSDKDGQMQADAFDTDSDRTLVTQIREKSTSLEGSLRLWDDETQRLCQESMMLANVCGLTVSDVECVQNNVAGTIAVISGLMGLVRQRLAGMQASPDVSGQLNDMQGTLSTILARLGASAGGPASVSLDSGKCGVSVSLETASVVVQTVERAPHTTENGTDPVIAVKRDLASQATANLHDMGADAESVRVADVSIQHGAGAQVHEEMVLVPACQAAVLSLTDSREFRESGVQCDAVLTAAAATSEAGCQHDTVLLAVGVTQTLSHVLESHSQTEDIFHDEHSVQTESLPCAVKLSEMACQHDASLFLCSAEAQTANTAIAESLNQTEFVPQQEIAVQTDLDSESADVHVSDSLEVPVPTPIPVPDMSVEQSADQNVADVSDEYLQETSHLSDPVGSPTFVPHAAKPVVDIDAHGCLPSSSFQTIVECLCAVRHHLALLDADAKDSDRYVDLIESVIPECESLLGGGLSFDELESALRNASSASAYSEAVVPGHTRALCWKAYTMSYIIFCRSSSANPTNLSVTLPPIGSLPLDSDSLESLSEAETVEFGALQQESHEATYGLEWFELLGKEIQHARSAVLRRSPPSLEDIDLLIQRIDDVRDAEPHCVCIWSSYAVADVSIAQITGLLKSLRAFCAASERVPSPHQTDLESVIHQVLHRVFEECGRSIRSASLWFAPLDDSTRQSLMNEPDDSFPAFVGVYTPVLEVLCESIESLSAVLEVLPTDKLLEQAAAKSSSLAERCAFDFNNVVQVVFEAIHSKHLS</sequence>
<evidence type="ECO:0000256" key="5">
    <source>
        <dbReference type="SAM" id="MobiDB-lite"/>
    </source>
</evidence>
<feature type="compositionally biased region" description="Low complexity" evidence="5">
    <location>
        <begin position="430"/>
        <end position="450"/>
    </location>
</feature>
<dbReference type="PROSITE" id="PS50082">
    <property type="entry name" value="WD_REPEATS_2"/>
    <property type="match status" value="2"/>
</dbReference>
<organism evidence="6 7">
    <name type="scientific">Andalucia godoyi</name>
    <name type="common">Flagellate</name>
    <dbReference type="NCBI Taxonomy" id="505711"/>
    <lineage>
        <taxon>Eukaryota</taxon>
        <taxon>Discoba</taxon>
        <taxon>Jakobida</taxon>
        <taxon>Andalucina</taxon>
        <taxon>Andaluciidae</taxon>
        <taxon>Andalucia</taxon>
    </lineage>
</organism>
<comment type="caution">
    <text evidence="6">The sequence shown here is derived from an EMBL/GenBank/DDBJ whole genome shotgun (WGS) entry which is preliminary data.</text>
</comment>
<dbReference type="InterPro" id="IPR019775">
    <property type="entry name" value="WD40_repeat_CS"/>
</dbReference>
<feature type="region of interest" description="Disordered" evidence="5">
    <location>
        <begin position="422"/>
        <end position="451"/>
    </location>
</feature>
<gene>
    <name evidence="6" type="ORF">ANDGO_00947</name>
</gene>
<dbReference type="PANTHER" id="PTHR19848">
    <property type="entry name" value="WD40 REPEAT PROTEIN"/>
    <property type="match status" value="1"/>
</dbReference>
<proteinExistence type="predicted"/>
<dbReference type="EMBL" id="VRVR01000042">
    <property type="protein sequence ID" value="KAF0852360.1"/>
    <property type="molecule type" value="Genomic_DNA"/>
</dbReference>
<evidence type="ECO:0000256" key="3">
    <source>
        <dbReference type="PROSITE-ProRule" id="PRU00221"/>
    </source>
</evidence>
<dbReference type="PANTHER" id="PTHR19848:SF8">
    <property type="entry name" value="F-BOX AND WD REPEAT DOMAIN CONTAINING 7"/>
    <property type="match status" value="1"/>
</dbReference>
<feature type="coiled-coil region" evidence="4">
    <location>
        <begin position="456"/>
        <end position="525"/>
    </location>
</feature>
<keyword evidence="2" id="KW-0677">Repeat</keyword>
<evidence type="ECO:0000256" key="4">
    <source>
        <dbReference type="SAM" id="Coils"/>
    </source>
</evidence>
<name>A0A8K0F2J9_ANDGO</name>